<feature type="region of interest" description="Disordered" evidence="2">
    <location>
        <begin position="206"/>
        <end position="242"/>
    </location>
</feature>
<gene>
    <name evidence="4" type="ORF">RPMA_00625</name>
</gene>
<reference evidence="4 5" key="1">
    <citation type="submission" date="2019-02" db="EMBL/GenBank/DDBJ databases">
        <title>Emended description of the genus Rhodopseudomonas and description of Rhodopseudomonas albus sp. nov., a non-phototrophic, heavy-metal-tolerant bacterium isolated from garden soil.</title>
        <authorList>
            <person name="Bao Z."/>
            <person name="Cao W.W."/>
            <person name="Sato Y."/>
            <person name="Nishizawa T."/>
            <person name="Zhao J."/>
            <person name="Guo Y."/>
            <person name="Ohta H."/>
        </authorList>
    </citation>
    <scope>NUCLEOTIDE SEQUENCE [LARGE SCALE GENOMIC DNA]</scope>
    <source>
        <strain evidence="4 5">SK50-23</strain>
    </source>
</reference>
<keyword evidence="1" id="KW-0238">DNA-binding</keyword>
<dbReference type="InterPro" id="IPR009057">
    <property type="entry name" value="Homeodomain-like_sf"/>
</dbReference>
<dbReference type="Pfam" id="PF00440">
    <property type="entry name" value="TetR_N"/>
    <property type="match status" value="1"/>
</dbReference>
<feature type="compositionally biased region" description="Basic residues" evidence="2">
    <location>
        <begin position="220"/>
        <end position="233"/>
    </location>
</feature>
<dbReference type="InterPro" id="IPR001647">
    <property type="entry name" value="HTH_TetR"/>
</dbReference>
<keyword evidence="5" id="KW-1185">Reference proteome</keyword>
<dbReference type="PANTHER" id="PTHR30055:SF219">
    <property type="entry name" value="TRANSCRIPTIONAL REGULATORY PROTEIN"/>
    <property type="match status" value="1"/>
</dbReference>
<sequence length="242" mass="27113">MADVSTRDLLKIAARRLFAHRGYDGVSVRDIVLAAGQRNSGSLHYYFGSKDELARELVADGAKLIDDRRNAMLDAIEARGGPRNLREIIGCLVWPSTDLAGDGSQPPKEDTYIRFITMLQMSHRQMFMDALEGKWASGYDRALVHIREFLKEIDPDLVNQRLMLMSLYLRAAMSSREAALEGGASHRVWSAEATMQNFIDTIEGMLKPKPSKGTQDAMARRKRGAASARRSRTTNREDLQAI</sequence>
<dbReference type="InterPro" id="IPR050109">
    <property type="entry name" value="HTH-type_TetR-like_transc_reg"/>
</dbReference>
<evidence type="ECO:0000256" key="1">
    <source>
        <dbReference type="ARBA" id="ARBA00023125"/>
    </source>
</evidence>
<proteinExistence type="predicted"/>
<dbReference type="Gene3D" id="1.10.357.10">
    <property type="entry name" value="Tetracycline Repressor, domain 2"/>
    <property type="match status" value="1"/>
</dbReference>
<dbReference type="EMBL" id="CP036498">
    <property type="protein sequence ID" value="QUS37537.1"/>
    <property type="molecule type" value="Genomic_DNA"/>
</dbReference>
<evidence type="ECO:0000313" key="5">
    <source>
        <dbReference type="Proteomes" id="UP000682843"/>
    </source>
</evidence>
<evidence type="ECO:0000259" key="3">
    <source>
        <dbReference type="Pfam" id="PF00440"/>
    </source>
</evidence>
<organism evidence="4 5">
    <name type="scientific">Tardiphaga alba</name>
    <dbReference type="NCBI Taxonomy" id="340268"/>
    <lineage>
        <taxon>Bacteria</taxon>
        <taxon>Pseudomonadati</taxon>
        <taxon>Pseudomonadota</taxon>
        <taxon>Alphaproteobacteria</taxon>
        <taxon>Hyphomicrobiales</taxon>
        <taxon>Nitrobacteraceae</taxon>
        <taxon>Tardiphaga</taxon>
    </lineage>
</organism>
<evidence type="ECO:0000313" key="4">
    <source>
        <dbReference type="EMBL" id="QUS37537.1"/>
    </source>
</evidence>
<dbReference type="SUPFAM" id="SSF46689">
    <property type="entry name" value="Homeodomain-like"/>
    <property type="match status" value="1"/>
</dbReference>
<dbReference type="PANTHER" id="PTHR30055">
    <property type="entry name" value="HTH-TYPE TRANSCRIPTIONAL REGULATOR RUTR"/>
    <property type="match status" value="1"/>
</dbReference>
<accession>A0ABX8A355</accession>
<dbReference type="Proteomes" id="UP000682843">
    <property type="component" value="Chromosome"/>
</dbReference>
<protein>
    <submittedName>
        <fullName evidence="4">TetR/AcrR family transcriptional regulator</fullName>
    </submittedName>
</protein>
<evidence type="ECO:0000256" key="2">
    <source>
        <dbReference type="SAM" id="MobiDB-lite"/>
    </source>
</evidence>
<feature type="domain" description="HTH tetR-type" evidence="3">
    <location>
        <begin position="13"/>
        <end position="57"/>
    </location>
</feature>
<name>A0ABX8A355_9BRAD</name>